<proteinExistence type="predicted"/>
<gene>
    <name evidence="2" type="ORF">C7S16_5943</name>
</gene>
<organism evidence="2 3">
    <name type="scientific">Burkholderia thailandensis</name>
    <dbReference type="NCBI Taxonomy" id="57975"/>
    <lineage>
        <taxon>Bacteria</taxon>
        <taxon>Pseudomonadati</taxon>
        <taxon>Pseudomonadota</taxon>
        <taxon>Betaproteobacteria</taxon>
        <taxon>Burkholderiales</taxon>
        <taxon>Burkholderiaceae</taxon>
        <taxon>Burkholderia</taxon>
        <taxon>pseudomallei group</taxon>
    </lineage>
</organism>
<accession>A0AAW9CJC9</accession>
<feature type="region of interest" description="Disordered" evidence="1">
    <location>
        <begin position="1"/>
        <end position="22"/>
    </location>
</feature>
<evidence type="ECO:0000313" key="2">
    <source>
        <dbReference type="EMBL" id="MDW9250725.1"/>
    </source>
</evidence>
<dbReference type="Proteomes" id="UP001272137">
    <property type="component" value="Unassembled WGS sequence"/>
</dbReference>
<name>A0AAW9CJC9_BURTH</name>
<reference evidence="2" key="1">
    <citation type="submission" date="2018-08" db="EMBL/GenBank/DDBJ databases">
        <title>Identification of Burkholderia cepacia strains that express a Burkholderia pseudomallei-like capsular polysaccharide.</title>
        <authorList>
            <person name="Burtnick M.N."/>
            <person name="Vongsouvath M."/>
            <person name="Newton P."/>
            <person name="Wuthiekanun V."/>
            <person name="Limmathurotsakul D."/>
            <person name="Brett P.J."/>
            <person name="Chantratita N."/>
            <person name="Dance D.A."/>
        </authorList>
    </citation>
    <scope>NUCLEOTIDE SEQUENCE</scope>
    <source>
        <strain evidence="2">SBXCC001</strain>
    </source>
</reference>
<evidence type="ECO:0000256" key="1">
    <source>
        <dbReference type="SAM" id="MobiDB-lite"/>
    </source>
</evidence>
<comment type="caution">
    <text evidence="2">The sequence shown here is derived from an EMBL/GenBank/DDBJ whole genome shotgun (WGS) entry which is preliminary data.</text>
</comment>
<sequence>MIAGTAPTSRAARANTARRISPPNEVEIMNGFALKPVCHFS</sequence>
<dbReference type="EMBL" id="QXCT01000001">
    <property type="protein sequence ID" value="MDW9250725.1"/>
    <property type="molecule type" value="Genomic_DNA"/>
</dbReference>
<protein>
    <submittedName>
        <fullName evidence="2">Uncharacterized protein</fullName>
    </submittedName>
</protein>
<evidence type="ECO:0000313" key="3">
    <source>
        <dbReference type="Proteomes" id="UP001272137"/>
    </source>
</evidence>
<dbReference type="AlphaFoldDB" id="A0AAW9CJC9"/>
<feature type="compositionally biased region" description="Low complexity" evidence="1">
    <location>
        <begin position="1"/>
        <end position="19"/>
    </location>
</feature>